<feature type="region of interest" description="Disordered" evidence="1">
    <location>
        <begin position="1"/>
        <end position="100"/>
    </location>
</feature>
<protein>
    <submittedName>
        <fullName evidence="2">Uncharacterized protein</fullName>
    </submittedName>
</protein>
<evidence type="ECO:0000313" key="2">
    <source>
        <dbReference type="EMBL" id="SBP87027.1"/>
    </source>
</evidence>
<organism evidence="2 3">
    <name type="scientific">Thiomonas delicata</name>
    <name type="common">Thiomonas cuprina</name>
    <dbReference type="NCBI Taxonomy" id="364030"/>
    <lineage>
        <taxon>Bacteria</taxon>
        <taxon>Pseudomonadati</taxon>
        <taxon>Pseudomonadota</taxon>
        <taxon>Betaproteobacteria</taxon>
        <taxon>Burkholderiales</taxon>
        <taxon>Thiomonas</taxon>
    </lineage>
</organism>
<dbReference type="EMBL" id="FLMQ01000045">
    <property type="protein sequence ID" value="SBP87027.1"/>
    <property type="molecule type" value="Genomic_DNA"/>
</dbReference>
<gene>
    <name evidence="2" type="ORF">THIARS_50275</name>
</gene>
<proteinExistence type="predicted"/>
<dbReference type="AlphaFoldDB" id="A0A238D181"/>
<keyword evidence="3" id="KW-1185">Reference proteome</keyword>
<sequence length="111" mass="12680">MRACSTPRPSSRSRSTRCWRERRPPTRPRRRSRCWTSRPRSSGARRDLMRSARRANAWSNASARPTRGGDDDRRPRGPDGKPRGGRYARDFGVPKDGYPDLAVGVSIRQDT</sequence>
<accession>A0A238D181</accession>
<feature type="compositionally biased region" description="Basic and acidic residues" evidence="1">
    <location>
        <begin position="67"/>
        <end position="93"/>
    </location>
</feature>
<feature type="compositionally biased region" description="Low complexity" evidence="1">
    <location>
        <begin position="1"/>
        <end position="13"/>
    </location>
</feature>
<reference evidence="2 3" key="1">
    <citation type="submission" date="2016-06" db="EMBL/GenBank/DDBJ databases">
        <authorList>
            <person name="Kjaerup R.B."/>
            <person name="Dalgaard T.S."/>
            <person name="Juul-Madsen H.R."/>
        </authorList>
    </citation>
    <scope>NUCLEOTIDE SEQUENCE [LARGE SCALE GENOMIC DNA]</scope>
    <source>
        <strain evidence="2 3">DSM 16361</strain>
    </source>
</reference>
<evidence type="ECO:0000313" key="3">
    <source>
        <dbReference type="Proteomes" id="UP000214566"/>
    </source>
</evidence>
<evidence type="ECO:0000256" key="1">
    <source>
        <dbReference type="SAM" id="MobiDB-lite"/>
    </source>
</evidence>
<name>A0A238D181_THIDL</name>
<feature type="compositionally biased region" description="Low complexity" evidence="1">
    <location>
        <begin position="54"/>
        <end position="66"/>
    </location>
</feature>
<dbReference type="Proteomes" id="UP000214566">
    <property type="component" value="Unassembled WGS sequence"/>
</dbReference>